<dbReference type="OrthoDB" id="7059019at2"/>
<dbReference type="Proteomes" id="UP000062788">
    <property type="component" value="Unassembled WGS sequence"/>
</dbReference>
<feature type="domain" description="HEPN AbiU2-like" evidence="1">
    <location>
        <begin position="13"/>
        <end position="181"/>
    </location>
</feature>
<evidence type="ECO:0000313" key="3">
    <source>
        <dbReference type="Proteomes" id="UP000062788"/>
    </source>
</evidence>
<dbReference type="Pfam" id="PF18734">
    <property type="entry name" value="HEPN_AbiU2"/>
    <property type="match status" value="1"/>
</dbReference>
<accession>A0A118DMQ1</accession>
<dbReference type="InterPro" id="IPR040704">
    <property type="entry name" value="HEPN_AbiU2"/>
</dbReference>
<proteinExistence type="predicted"/>
<evidence type="ECO:0000313" key="2">
    <source>
        <dbReference type="EMBL" id="KVE25236.1"/>
    </source>
</evidence>
<reference evidence="2 3" key="1">
    <citation type="submission" date="2015-11" db="EMBL/GenBank/DDBJ databases">
        <title>Expanding the genomic diversity of Burkholderia species for the development of highly accurate diagnostics.</title>
        <authorList>
            <person name="Sahl J."/>
            <person name="Keim P."/>
            <person name="Wagner D."/>
        </authorList>
    </citation>
    <scope>NUCLEOTIDE SEQUENCE [LARGE SCALE GENOMIC DNA]</scope>
    <source>
        <strain evidence="2 3">TSV85</strain>
    </source>
</reference>
<gene>
    <name evidence="2" type="ORF">WS67_18335</name>
</gene>
<dbReference type="AlphaFoldDB" id="A0A118DMQ1"/>
<dbReference type="EMBL" id="LOWA01000042">
    <property type="protein sequence ID" value="KVE25236.1"/>
    <property type="molecule type" value="Genomic_DNA"/>
</dbReference>
<sequence>MPQPVDTRFPLPVQEIWISLHADVVWLHGRWIIYRQLYGTNKARVDLLNEAAANVASIIHDVLLHDVQLSISKIGDPPGSGDRKNLTLRRLQLELRNAGETEVADMMTPRLEAFDAACEKVRHRRNKWIAHSDLATLLTARATPLLGPSRQEIENALAALRDVMHCVELKYTDGETAYEHFMMNQTGDHLIDALARGKRYSELVKERQIARDDFRQRFQNQFSE</sequence>
<dbReference type="RefSeq" id="WP_059519008.1">
    <property type="nucleotide sequence ID" value="NZ_LOWA01000042.1"/>
</dbReference>
<name>A0A118DMQ1_9BURK</name>
<evidence type="ECO:0000259" key="1">
    <source>
        <dbReference type="Pfam" id="PF18734"/>
    </source>
</evidence>
<organism evidence="2 3">
    <name type="scientific">Burkholderia singularis</name>
    <dbReference type="NCBI Taxonomy" id="1503053"/>
    <lineage>
        <taxon>Bacteria</taxon>
        <taxon>Pseudomonadati</taxon>
        <taxon>Pseudomonadota</taxon>
        <taxon>Betaproteobacteria</taxon>
        <taxon>Burkholderiales</taxon>
        <taxon>Burkholderiaceae</taxon>
        <taxon>Burkholderia</taxon>
        <taxon>pseudomallei group</taxon>
    </lineage>
</organism>
<comment type="caution">
    <text evidence="2">The sequence shown here is derived from an EMBL/GenBank/DDBJ whole genome shotgun (WGS) entry which is preliminary data.</text>
</comment>
<keyword evidence="3" id="KW-1185">Reference proteome</keyword>
<protein>
    <recommendedName>
        <fullName evidence="1">HEPN AbiU2-like domain-containing protein</fullName>
    </recommendedName>
</protein>